<reference evidence="2" key="1">
    <citation type="journal article" date="2015" name="Nature">
        <title>Complex archaea that bridge the gap between prokaryotes and eukaryotes.</title>
        <authorList>
            <person name="Spang A."/>
            <person name="Saw J.H."/>
            <person name="Jorgensen S.L."/>
            <person name="Zaremba-Niedzwiedzka K."/>
            <person name="Martijn J."/>
            <person name="Lind A.E."/>
            <person name="van Eijk R."/>
            <person name="Schleper C."/>
            <person name="Guy L."/>
            <person name="Ettema T.J."/>
        </authorList>
    </citation>
    <scope>NUCLEOTIDE SEQUENCE</scope>
</reference>
<organism evidence="2">
    <name type="scientific">marine sediment metagenome</name>
    <dbReference type="NCBI Taxonomy" id="412755"/>
    <lineage>
        <taxon>unclassified sequences</taxon>
        <taxon>metagenomes</taxon>
        <taxon>ecological metagenomes</taxon>
    </lineage>
</organism>
<dbReference type="Pfam" id="PF12838">
    <property type="entry name" value="Fer4_7"/>
    <property type="match status" value="1"/>
</dbReference>
<feature type="domain" description="4Fe-4S ferredoxin-type" evidence="1">
    <location>
        <begin position="308"/>
        <end position="337"/>
    </location>
</feature>
<sequence length="363" mass="41874">MAYKNSKISGIMKILRELYTEEEAEILSYFRRPYARSTPQKIAEISGKQEEKIIEICNSLAARDLLFKFGTSRKRAKFSIWPTVVGIFEFVFSNAKIYSDEKLKRLARLFDKYLNRFIIPTNLTSNYPWPRILPSKTSEKVIELNEDMGIISQKVLPFEEVEEMISQYTAFGVMPCSCRTKAKILGYTNKMPINVCMTFDMGAEYFIENGMAKRLSKEEDLELLIKCERQGLVHSTLNAQKPEFICNCDKEHCGILKGMTKFHRSGMFAFSNFRAKIDETIKCNECYRCVDLCPTHAIYPSIEEGGKYSLELKRDLCIGCGVCSTNCSVKRLILEKVENKIPVPSMRDAYTKYGQERYQNKLN</sequence>
<name>A0A0F9LRP7_9ZZZZ</name>
<protein>
    <recommendedName>
        <fullName evidence="1">4Fe-4S ferredoxin-type domain-containing protein</fullName>
    </recommendedName>
</protein>
<dbReference type="InterPro" id="IPR017896">
    <property type="entry name" value="4Fe4S_Fe-S-bd"/>
</dbReference>
<dbReference type="AlphaFoldDB" id="A0A0F9LRP7"/>
<evidence type="ECO:0000259" key="1">
    <source>
        <dbReference type="PROSITE" id="PS51379"/>
    </source>
</evidence>
<comment type="caution">
    <text evidence="2">The sequence shown here is derived from an EMBL/GenBank/DDBJ whole genome shotgun (WGS) entry which is preliminary data.</text>
</comment>
<dbReference type="PROSITE" id="PS51379">
    <property type="entry name" value="4FE4S_FER_2"/>
    <property type="match status" value="2"/>
</dbReference>
<dbReference type="SUPFAM" id="SSF54862">
    <property type="entry name" value="4Fe-4S ferredoxins"/>
    <property type="match status" value="1"/>
</dbReference>
<dbReference type="Gene3D" id="3.30.70.20">
    <property type="match status" value="1"/>
</dbReference>
<dbReference type="PROSITE" id="PS00198">
    <property type="entry name" value="4FE4S_FER_1"/>
    <property type="match status" value="1"/>
</dbReference>
<proteinExistence type="predicted"/>
<dbReference type="InterPro" id="IPR017900">
    <property type="entry name" value="4Fe4S_Fe_S_CS"/>
</dbReference>
<dbReference type="EMBL" id="LAZR01010420">
    <property type="protein sequence ID" value="KKM67045.1"/>
    <property type="molecule type" value="Genomic_DNA"/>
</dbReference>
<feature type="domain" description="4Fe-4S ferredoxin-type" evidence="1">
    <location>
        <begin position="273"/>
        <end position="303"/>
    </location>
</feature>
<accession>A0A0F9LRP7</accession>
<evidence type="ECO:0000313" key="2">
    <source>
        <dbReference type="EMBL" id="KKM67045.1"/>
    </source>
</evidence>
<gene>
    <name evidence="2" type="ORF">LCGC14_1475130</name>
</gene>